<name>A0A9X0SKT1_BACCE</name>
<dbReference type="AlphaFoldDB" id="A0A9X0SKT1"/>
<evidence type="ECO:0000313" key="1">
    <source>
        <dbReference type="EMBL" id="KXY30059.1"/>
    </source>
</evidence>
<reference evidence="1 2" key="1">
    <citation type="submission" date="2015-12" db="EMBL/GenBank/DDBJ databases">
        <title>Bacillus cereus Group isolate.</title>
        <authorList>
            <person name="Kovac J."/>
        </authorList>
    </citation>
    <scope>NUCLEOTIDE SEQUENCE [LARGE SCALE GENOMIC DNA]</scope>
    <source>
        <strain evidence="1 2">FSL K6-0073</strain>
    </source>
</reference>
<organism evidence="1 2">
    <name type="scientific">Bacillus cereus</name>
    <dbReference type="NCBI Taxonomy" id="1396"/>
    <lineage>
        <taxon>Bacteria</taxon>
        <taxon>Bacillati</taxon>
        <taxon>Bacillota</taxon>
        <taxon>Bacilli</taxon>
        <taxon>Bacillales</taxon>
        <taxon>Bacillaceae</taxon>
        <taxon>Bacillus</taxon>
        <taxon>Bacillus cereus group</taxon>
    </lineage>
</organism>
<accession>A0A9X0SKT1</accession>
<comment type="caution">
    <text evidence="1">The sequence shown here is derived from an EMBL/GenBank/DDBJ whole genome shotgun (WGS) entry which is preliminary data.</text>
</comment>
<dbReference type="Proteomes" id="UP000075476">
    <property type="component" value="Unassembled WGS sequence"/>
</dbReference>
<evidence type="ECO:0000313" key="2">
    <source>
        <dbReference type="Proteomes" id="UP000075476"/>
    </source>
</evidence>
<sequence length="128" mass="14070">MPVYTPKFTEQPFKSGKNILASEHLQYIEGGATLDATKFGAKYVECGTAIARNITTGKFEPYKDGSEGALPTGFDEFAILDIDWDCDGKNDGVVGQVIVRGSVYESKLVGVTETFKKETPLIRYVKHI</sequence>
<gene>
    <name evidence="1" type="ORF">AT268_17270</name>
</gene>
<dbReference type="EMBL" id="LOMO01000235">
    <property type="protein sequence ID" value="KXY30059.1"/>
    <property type="molecule type" value="Genomic_DNA"/>
</dbReference>
<dbReference type="RefSeq" id="WP_061664038.1">
    <property type="nucleotide sequence ID" value="NZ_LOMO01000235.1"/>
</dbReference>
<proteinExistence type="predicted"/>
<protein>
    <submittedName>
        <fullName evidence="1">Uncharacterized protein</fullName>
    </submittedName>
</protein>